<keyword evidence="7" id="KW-0472">Membrane</keyword>
<dbReference type="InterPro" id="IPR052598">
    <property type="entry name" value="IgSF_CEA-related"/>
</dbReference>
<sequence length="596" mass="65902">MGPADSGSRPWTGILLSASLLTAWCLPAAAQVIPRDNPLITIQSEQEVVLVGNPCPPWTHGRLRDPLAKPTVSASQNTVTEHREMVTFYCDTVDVNVTIHWVFQNQPLVFNERMLLSADGKMLTLLTVQREDSGTYQCEAWDALETQSSDTTFLEVNYGPDSIKIKWEPGVASGEVVEVLEGSTVNFQVETQSHPDPDYTWIFPNNYKLPTTMRTLTIDTVSREHEGMFRCLVSNNATLLSRLGALTVRVLEKLTKPQVEAPSSDLVENVGPVNLTCQTTHQRVQVQWFLGDQPLLPSERLTLSDDNLTLVIHELRRDDTGPYECEIWHWGSRARSDPLGLTINYGPDRVDITRGFSSSAVVGTIHERLNSSLILQCRAESKPEAEYRWFLEHSTAVYVGKQLVIGALTQEHKGVCSCRASNSLTMVTRFASVLIQVDPEPSSLSAGAIAGIVIGVLVGVALVSGLGYFFYTRKAGCPSERSGGSPNPEATPPASAREHRTRSSSYKRSPVYDNIPEPRGQIGVKKKLPPDLPEQFYEKEPPSWTPRDYSPSPRKPPPKLAMHPPVPPPPRGDLEGSYETLVNPEPDTYCQINPSV</sequence>
<feature type="chain" id="PRO_5034728301" evidence="8">
    <location>
        <begin position="31"/>
        <end position="596"/>
    </location>
</feature>
<dbReference type="PANTHER" id="PTHR44337">
    <property type="entry name" value="CARCINOEMBRYONIC ANTIGEN-RELATED CELL ADHESION MOLECULE 8"/>
    <property type="match status" value="1"/>
</dbReference>
<accession>A0A8D2DCS1</accession>
<name>A0A8D2DCS1_SCIVU</name>
<dbReference type="GO" id="GO:0001819">
    <property type="term" value="P:positive regulation of cytokine production"/>
    <property type="evidence" value="ECO:0007669"/>
    <property type="project" value="Ensembl"/>
</dbReference>
<dbReference type="GO" id="GO:0016324">
    <property type="term" value="C:apical plasma membrane"/>
    <property type="evidence" value="ECO:0007669"/>
    <property type="project" value="Ensembl"/>
</dbReference>
<reference evidence="10" key="1">
    <citation type="submission" date="2025-08" db="UniProtKB">
        <authorList>
            <consortium name="Ensembl"/>
        </authorList>
    </citation>
    <scope>IDENTIFICATION</scope>
</reference>
<feature type="compositionally biased region" description="Pro residues" evidence="6">
    <location>
        <begin position="553"/>
        <end position="571"/>
    </location>
</feature>
<evidence type="ECO:0000256" key="4">
    <source>
        <dbReference type="ARBA" id="ARBA00023319"/>
    </source>
</evidence>
<dbReference type="InterPro" id="IPR013783">
    <property type="entry name" value="Ig-like_fold"/>
</dbReference>
<dbReference type="SUPFAM" id="SSF48726">
    <property type="entry name" value="Immunoglobulin"/>
    <property type="match status" value="4"/>
</dbReference>
<evidence type="ECO:0000256" key="1">
    <source>
        <dbReference type="ARBA" id="ARBA00022729"/>
    </source>
</evidence>
<evidence type="ECO:0000313" key="11">
    <source>
        <dbReference type="Proteomes" id="UP000694564"/>
    </source>
</evidence>
<keyword evidence="1 8" id="KW-0732">Signal</keyword>
<feature type="signal peptide" evidence="8">
    <location>
        <begin position="1"/>
        <end position="30"/>
    </location>
</feature>
<protein>
    <submittedName>
        <fullName evidence="10">CEA cell adhesion molecule 20</fullName>
    </submittedName>
</protein>
<dbReference type="Proteomes" id="UP000694564">
    <property type="component" value="Chromosome 17"/>
</dbReference>
<dbReference type="Gene3D" id="2.60.40.10">
    <property type="entry name" value="Immunoglobulins"/>
    <property type="match status" value="4"/>
</dbReference>
<evidence type="ECO:0000256" key="2">
    <source>
        <dbReference type="ARBA" id="ARBA00023157"/>
    </source>
</evidence>
<feature type="transmembrane region" description="Helical" evidence="7">
    <location>
        <begin position="448"/>
        <end position="471"/>
    </location>
</feature>
<dbReference type="AlphaFoldDB" id="A0A8D2DCS1"/>
<reference evidence="10" key="2">
    <citation type="submission" date="2025-09" db="UniProtKB">
        <authorList>
            <consortium name="Ensembl"/>
        </authorList>
    </citation>
    <scope>IDENTIFICATION</scope>
</reference>
<feature type="domain" description="Ig-like" evidence="9">
    <location>
        <begin position="257"/>
        <end position="342"/>
    </location>
</feature>
<dbReference type="GeneTree" id="ENSGT01100000263479"/>
<dbReference type="GO" id="GO:0031528">
    <property type="term" value="C:microvillus membrane"/>
    <property type="evidence" value="ECO:0007669"/>
    <property type="project" value="Ensembl"/>
</dbReference>
<dbReference type="GO" id="GO:0009986">
    <property type="term" value="C:cell surface"/>
    <property type="evidence" value="ECO:0007669"/>
    <property type="project" value="TreeGrafter"/>
</dbReference>
<dbReference type="InterPro" id="IPR003598">
    <property type="entry name" value="Ig_sub2"/>
</dbReference>
<keyword evidence="2" id="KW-1015">Disulfide bond</keyword>
<dbReference type="GO" id="GO:0007157">
    <property type="term" value="P:heterophilic cell-cell adhesion via plasma membrane cell adhesion molecules"/>
    <property type="evidence" value="ECO:0007669"/>
    <property type="project" value="TreeGrafter"/>
</dbReference>
<dbReference type="PANTHER" id="PTHR44337:SF20">
    <property type="entry name" value="CARCINOEMBRYONIC ANTIGEN-RELATED CELL ADHESION MOLECULE 5-RELATED"/>
    <property type="match status" value="1"/>
</dbReference>
<feature type="domain" description="Ig-like" evidence="9">
    <location>
        <begin position="160"/>
        <end position="247"/>
    </location>
</feature>
<dbReference type="CDD" id="cd12841">
    <property type="entry name" value="TM_EphA1"/>
    <property type="match status" value="1"/>
</dbReference>
<dbReference type="FunFam" id="2.60.40.10:FF:000244">
    <property type="entry name" value="carcinoembryonic antigen-related cell adhesion molecule 16"/>
    <property type="match status" value="2"/>
</dbReference>
<dbReference type="Pfam" id="PF13927">
    <property type="entry name" value="Ig_3"/>
    <property type="match status" value="3"/>
</dbReference>
<evidence type="ECO:0000256" key="8">
    <source>
        <dbReference type="SAM" id="SignalP"/>
    </source>
</evidence>
<feature type="domain" description="Ig-like" evidence="9">
    <location>
        <begin position="347"/>
        <end position="434"/>
    </location>
</feature>
<keyword evidence="7" id="KW-0812">Transmembrane</keyword>
<gene>
    <name evidence="10" type="primary">CEACAM20</name>
</gene>
<dbReference type="InterPro" id="IPR003599">
    <property type="entry name" value="Ig_sub"/>
</dbReference>
<proteinExistence type="inferred from homology"/>
<feature type="region of interest" description="Disordered" evidence="6">
    <location>
        <begin position="477"/>
        <end position="587"/>
    </location>
</feature>
<feature type="domain" description="Ig-like" evidence="9">
    <location>
        <begin position="70"/>
        <end position="157"/>
    </location>
</feature>
<dbReference type="CDD" id="cd00096">
    <property type="entry name" value="Ig"/>
    <property type="match status" value="1"/>
</dbReference>
<keyword evidence="4" id="KW-0393">Immunoglobulin domain</keyword>
<dbReference type="OrthoDB" id="6159398at2759"/>
<evidence type="ECO:0000256" key="7">
    <source>
        <dbReference type="SAM" id="Phobius"/>
    </source>
</evidence>
<dbReference type="SMART" id="SM00409">
    <property type="entry name" value="IG"/>
    <property type="match status" value="4"/>
</dbReference>
<dbReference type="Ensembl" id="ENSSVLT00005025625.1">
    <property type="protein sequence ID" value="ENSSVLP00005023048.1"/>
    <property type="gene ID" value="ENSSVLG00005017745.1"/>
</dbReference>
<dbReference type="InterPro" id="IPR007110">
    <property type="entry name" value="Ig-like_dom"/>
</dbReference>
<dbReference type="SMART" id="SM00408">
    <property type="entry name" value="IGc2"/>
    <property type="match status" value="4"/>
</dbReference>
<evidence type="ECO:0000313" key="10">
    <source>
        <dbReference type="Ensembl" id="ENSSVLP00005023048.1"/>
    </source>
</evidence>
<keyword evidence="7" id="KW-1133">Transmembrane helix</keyword>
<keyword evidence="11" id="KW-1185">Reference proteome</keyword>
<evidence type="ECO:0000256" key="5">
    <source>
        <dbReference type="ARBA" id="ARBA00038222"/>
    </source>
</evidence>
<evidence type="ECO:0000256" key="6">
    <source>
        <dbReference type="SAM" id="MobiDB-lite"/>
    </source>
</evidence>
<dbReference type="PROSITE" id="PS50835">
    <property type="entry name" value="IG_LIKE"/>
    <property type="match status" value="4"/>
</dbReference>
<evidence type="ECO:0000256" key="3">
    <source>
        <dbReference type="ARBA" id="ARBA00023180"/>
    </source>
</evidence>
<keyword evidence="3" id="KW-0325">Glycoprotein</keyword>
<comment type="similarity">
    <text evidence="5">Belongs to the immunoglobulin superfamily. CEA family.</text>
</comment>
<organism evidence="10 11">
    <name type="scientific">Sciurus vulgaris</name>
    <name type="common">Eurasian red squirrel</name>
    <dbReference type="NCBI Taxonomy" id="55149"/>
    <lineage>
        <taxon>Eukaryota</taxon>
        <taxon>Metazoa</taxon>
        <taxon>Chordata</taxon>
        <taxon>Craniata</taxon>
        <taxon>Vertebrata</taxon>
        <taxon>Euteleostomi</taxon>
        <taxon>Mammalia</taxon>
        <taxon>Eutheria</taxon>
        <taxon>Euarchontoglires</taxon>
        <taxon>Glires</taxon>
        <taxon>Rodentia</taxon>
        <taxon>Sciuromorpha</taxon>
        <taxon>Sciuridae</taxon>
        <taxon>Sciurinae</taxon>
        <taxon>Sciurini</taxon>
        <taxon>Sciurus</taxon>
    </lineage>
</organism>
<dbReference type="GO" id="GO:0009617">
    <property type="term" value="P:response to bacterium"/>
    <property type="evidence" value="ECO:0007669"/>
    <property type="project" value="Ensembl"/>
</dbReference>
<evidence type="ECO:0000259" key="9">
    <source>
        <dbReference type="PROSITE" id="PS50835"/>
    </source>
</evidence>
<dbReference type="InterPro" id="IPR036179">
    <property type="entry name" value="Ig-like_dom_sf"/>
</dbReference>